<dbReference type="AlphaFoldDB" id="A0A1M5VVB7"/>
<protein>
    <recommendedName>
        <fullName evidence="3">DUF2947 domain-containing protein</fullName>
    </recommendedName>
</protein>
<reference evidence="1 2" key="1">
    <citation type="submission" date="2016-11" db="EMBL/GenBank/DDBJ databases">
        <authorList>
            <person name="Jaros S."/>
            <person name="Januszkiewicz K."/>
            <person name="Wedrychowicz H."/>
        </authorList>
    </citation>
    <scope>NUCLEOTIDE SEQUENCE [LARGE SCALE GENOMIC DNA]</scope>
    <source>
        <strain evidence="1 2">DSM 16917</strain>
    </source>
</reference>
<accession>A0A1M5VVB7</accession>
<proteinExistence type="predicted"/>
<gene>
    <name evidence="1" type="ORF">SAMN02745129_2998</name>
</gene>
<name>A0A1M5VVB7_9GAMM</name>
<dbReference type="EMBL" id="FQXG01000004">
    <property type="protein sequence ID" value="SHH78934.1"/>
    <property type="molecule type" value="Genomic_DNA"/>
</dbReference>
<evidence type="ECO:0000313" key="2">
    <source>
        <dbReference type="Proteomes" id="UP000184268"/>
    </source>
</evidence>
<evidence type="ECO:0008006" key="3">
    <source>
        <dbReference type="Google" id="ProtNLM"/>
    </source>
</evidence>
<evidence type="ECO:0000313" key="1">
    <source>
        <dbReference type="EMBL" id="SHH78934.1"/>
    </source>
</evidence>
<keyword evidence="2" id="KW-1185">Reference proteome</keyword>
<sequence length="157" mass="18429">MKYSELAQYPLHWVFQRADMGLSDDDRAAIHPLTPHYARQVWQQQVSTDAVDLERLEEGDWLSQASCWPETALWEEAFESDDPVLPEALQGHLNWDPNTIVFICYDQEHVLETRYSVFRHAWKAFLFAADQALVVGRRRNEALWFVDERQVKLGQKP</sequence>
<dbReference type="Proteomes" id="UP000184268">
    <property type="component" value="Unassembled WGS sequence"/>
</dbReference>
<dbReference type="STRING" id="299255.SAMN02745129_2998"/>
<organism evidence="1 2">
    <name type="scientific">Ferrimonas marina</name>
    <dbReference type="NCBI Taxonomy" id="299255"/>
    <lineage>
        <taxon>Bacteria</taxon>
        <taxon>Pseudomonadati</taxon>
        <taxon>Pseudomonadota</taxon>
        <taxon>Gammaproteobacteria</taxon>
        <taxon>Alteromonadales</taxon>
        <taxon>Ferrimonadaceae</taxon>
        <taxon>Ferrimonas</taxon>
    </lineage>
</organism>
<dbReference type="RefSeq" id="WP_067657244.1">
    <property type="nucleotide sequence ID" value="NZ_FQXG01000004.1"/>
</dbReference>
<dbReference type="OrthoDB" id="6687905at2"/>
<dbReference type="Pfam" id="PF11163">
    <property type="entry name" value="DUF2947"/>
    <property type="match status" value="1"/>
</dbReference>
<dbReference type="InterPro" id="IPR021334">
    <property type="entry name" value="DUF2947"/>
</dbReference>